<comment type="caution">
    <text evidence="2">The sequence shown here is derived from an EMBL/GenBank/DDBJ whole genome shotgun (WGS) entry which is preliminary data.</text>
</comment>
<dbReference type="AlphaFoldDB" id="A0A9W8Y9W9"/>
<gene>
    <name evidence="2" type="ORF">N0V83_003786</name>
</gene>
<feature type="coiled-coil region" evidence="1">
    <location>
        <begin position="320"/>
        <end position="361"/>
    </location>
</feature>
<proteinExistence type="predicted"/>
<keyword evidence="1" id="KW-0175">Coiled coil</keyword>
<reference evidence="2" key="1">
    <citation type="submission" date="2022-10" db="EMBL/GenBank/DDBJ databases">
        <title>Tapping the CABI collections for fungal endophytes: first genome assemblies for Collariella, Neodidymelliopsis, Ascochyta clinopodiicola, Didymella pomorum, Didymosphaeria variabile, Neocosmospora piperis and Neocucurbitaria cava.</title>
        <authorList>
            <person name="Hill R."/>
        </authorList>
    </citation>
    <scope>NUCLEOTIDE SEQUENCE</scope>
    <source>
        <strain evidence="2">IMI 356814</strain>
    </source>
</reference>
<keyword evidence="3" id="KW-1185">Reference proteome</keyword>
<feature type="coiled-coil region" evidence="1">
    <location>
        <begin position="133"/>
        <end position="160"/>
    </location>
</feature>
<evidence type="ECO:0000256" key="1">
    <source>
        <dbReference type="SAM" id="Coils"/>
    </source>
</evidence>
<evidence type="ECO:0008006" key="4">
    <source>
        <dbReference type="Google" id="ProtNLM"/>
    </source>
</evidence>
<evidence type="ECO:0000313" key="3">
    <source>
        <dbReference type="Proteomes" id="UP001140560"/>
    </source>
</evidence>
<dbReference type="OrthoDB" id="3918393at2759"/>
<sequence length="377" mass="43157">MWIQILIRSQMEQKADSASRFRLGGLSLPFWKRKETLVTVAPAPRLPELGFDSSEKNVMNGSVWTSDDPLHTANAIPPRPTNAPTMPALTSSRNVSGPLSVEPVAMAADPNTASPWARPNPHSTPNSKTSQYIDKITSENDRLRRELKSEKLAREDEAKRVSAARSKAEDSRAEFQHLQVLADTNARAIERKDRKLEELKATLEAEAKRRRLAEQRAEEALKMLGDTRSETQRQLSQAYEMKGLAETQLETARDGFKRITDGYEKKVKQITEALNELRKQRIEDADKIKRQAIISDQLHHEMSRTTRTEDKMTDMMSTYKKEHRTELDALIQEAQRLRHALPEKEREAERLIEAMMETRDKMQWVIAQQQQHAGNQT</sequence>
<evidence type="ECO:0000313" key="2">
    <source>
        <dbReference type="EMBL" id="KAJ4372013.1"/>
    </source>
</evidence>
<feature type="coiled-coil region" evidence="1">
    <location>
        <begin position="186"/>
        <end position="223"/>
    </location>
</feature>
<accession>A0A9W8Y9W9</accession>
<dbReference type="Proteomes" id="UP001140560">
    <property type="component" value="Unassembled WGS sequence"/>
</dbReference>
<dbReference type="EMBL" id="JAPEUY010000006">
    <property type="protein sequence ID" value="KAJ4372013.1"/>
    <property type="molecule type" value="Genomic_DNA"/>
</dbReference>
<name>A0A9W8Y9W9_9PLEO</name>
<protein>
    <recommendedName>
        <fullName evidence="4">SWI5-dependent HO expression protein 3</fullName>
    </recommendedName>
</protein>
<organism evidence="2 3">
    <name type="scientific">Neocucurbitaria cava</name>
    <dbReference type="NCBI Taxonomy" id="798079"/>
    <lineage>
        <taxon>Eukaryota</taxon>
        <taxon>Fungi</taxon>
        <taxon>Dikarya</taxon>
        <taxon>Ascomycota</taxon>
        <taxon>Pezizomycotina</taxon>
        <taxon>Dothideomycetes</taxon>
        <taxon>Pleosporomycetidae</taxon>
        <taxon>Pleosporales</taxon>
        <taxon>Pleosporineae</taxon>
        <taxon>Cucurbitariaceae</taxon>
        <taxon>Neocucurbitaria</taxon>
    </lineage>
</organism>